<dbReference type="PANTHER" id="PTHR33992:SF1">
    <property type="entry name" value="RIBONUCLEASE P PROTEIN COMPONENT"/>
    <property type="match status" value="1"/>
</dbReference>
<evidence type="ECO:0000313" key="9">
    <source>
        <dbReference type="EMBL" id="STD14968.1"/>
    </source>
</evidence>
<name>A0AA46BQ49_9MICO</name>
<sequence>MLSACNRLCEPTDFHVAVKGKRAGGKLLVIHVAQPEGRRSRPPRVGFVVSKAVGIAVVRNRVKRRLRHSLRARIPSLPQGVDLVVRANPASAQVDFLRLETELERLLTRVMKDLNEVSVGHKKSVMGRSV</sequence>
<evidence type="ECO:0000256" key="2">
    <source>
        <dbReference type="ARBA" id="ARBA00022694"/>
    </source>
</evidence>
<gene>
    <name evidence="7 9" type="primary">rnpA</name>
    <name evidence="9" type="ORF">NCTC7915_02201</name>
</gene>
<dbReference type="PANTHER" id="PTHR33992">
    <property type="entry name" value="RIBONUCLEASE P PROTEIN COMPONENT"/>
    <property type="match status" value="1"/>
</dbReference>
<dbReference type="InterPro" id="IPR000100">
    <property type="entry name" value="RNase_P"/>
</dbReference>
<dbReference type="SUPFAM" id="SSF54211">
    <property type="entry name" value="Ribosomal protein S5 domain 2-like"/>
    <property type="match status" value="1"/>
</dbReference>
<keyword evidence="5 7" id="KW-0378">Hydrolase</keyword>
<evidence type="ECO:0000256" key="1">
    <source>
        <dbReference type="ARBA" id="ARBA00002663"/>
    </source>
</evidence>
<dbReference type="GO" id="GO:0042781">
    <property type="term" value="F:3'-tRNA processing endoribonuclease activity"/>
    <property type="evidence" value="ECO:0007669"/>
    <property type="project" value="TreeGrafter"/>
</dbReference>
<dbReference type="GO" id="GO:0030677">
    <property type="term" value="C:ribonuclease P complex"/>
    <property type="evidence" value="ECO:0007669"/>
    <property type="project" value="TreeGrafter"/>
</dbReference>
<dbReference type="EC" id="3.1.26.5" evidence="7 8"/>
<keyword evidence="6 7" id="KW-0694">RNA-binding</keyword>
<dbReference type="AlphaFoldDB" id="A0AA46BQ49"/>
<dbReference type="InterPro" id="IPR020539">
    <property type="entry name" value="RNase_P_CS"/>
</dbReference>
<comment type="caution">
    <text evidence="9">The sequence shown here is derived from an EMBL/GenBank/DDBJ whole genome shotgun (WGS) entry which is preliminary data.</text>
</comment>
<dbReference type="NCBIfam" id="TIGR00188">
    <property type="entry name" value="rnpA"/>
    <property type="match status" value="1"/>
</dbReference>
<dbReference type="GO" id="GO:0000049">
    <property type="term" value="F:tRNA binding"/>
    <property type="evidence" value="ECO:0007669"/>
    <property type="project" value="UniProtKB-UniRule"/>
</dbReference>
<dbReference type="GO" id="GO:0004526">
    <property type="term" value="F:ribonuclease P activity"/>
    <property type="evidence" value="ECO:0007669"/>
    <property type="project" value="UniProtKB-UniRule"/>
</dbReference>
<dbReference type="InterPro" id="IPR014721">
    <property type="entry name" value="Ribsml_uS5_D2-typ_fold_subgr"/>
</dbReference>
<evidence type="ECO:0000256" key="8">
    <source>
        <dbReference type="NCBIfam" id="TIGR00188"/>
    </source>
</evidence>
<dbReference type="PROSITE" id="PS00648">
    <property type="entry name" value="RIBONUCLEASE_P"/>
    <property type="match status" value="1"/>
</dbReference>
<keyword evidence="4 7" id="KW-0255">Endonuclease</keyword>
<comment type="similarity">
    <text evidence="7">Belongs to the RnpA family.</text>
</comment>
<proteinExistence type="inferred from homology"/>
<evidence type="ECO:0000313" key="10">
    <source>
        <dbReference type="Proteomes" id="UP000254118"/>
    </source>
</evidence>
<dbReference type="EMBL" id="UFYA01000001">
    <property type="protein sequence ID" value="STD14968.1"/>
    <property type="molecule type" value="Genomic_DNA"/>
</dbReference>
<dbReference type="HAMAP" id="MF_00227">
    <property type="entry name" value="RNase_P"/>
    <property type="match status" value="1"/>
</dbReference>
<dbReference type="RefSeq" id="WP_115031991.1">
    <property type="nucleotide sequence ID" value="NZ_JAAFNO010000001.1"/>
</dbReference>
<accession>A0AA46BQ49</accession>
<dbReference type="Gene3D" id="3.30.230.10">
    <property type="match status" value="1"/>
</dbReference>
<reference evidence="9 10" key="1">
    <citation type="submission" date="2018-06" db="EMBL/GenBank/DDBJ databases">
        <authorList>
            <consortium name="Pathogen Informatics"/>
            <person name="Doyle S."/>
        </authorList>
    </citation>
    <scope>NUCLEOTIDE SEQUENCE [LARGE SCALE GENOMIC DNA]</scope>
    <source>
        <strain evidence="9 10">NCTC7915</strain>
    </source>
</reference>
<dbReference type="Proteomes" id="UP000254118">
    <property type="component" value="Unassembled WGS sequence"/>
</dbReference>
<keyword evidence="3 7" id="KW-0540">Nuclease</keyword>
<evidence type="ECO:0000256" key="4">
    <source>
        <dbReference type="ARBA" id="ARBA00022759"/>
    </source>
</evidence>
<organism evidence="9 10">
    <name type="scientific">Dermatophilus congolensis</name>
    <dbReference type="NCBI Taxonomy" id="1863"/>
    <lineage>
        <taxon>Bacteria</taxon>
        <taxon>Bacillati</taxon>
        <taxon>Actinomycetota</taxon>
        <taxon>Actinomycetes</taxon>
        <taxon>Micrococcales</taxon>
        <taxon>Dermatophilaceae</taxon>
        <taxon>Dermatophilus</taxon>
    </lineage>
</organism>
<dbReference type="GO" id="GO:0001682">
    <property type="term" value="P:tRNA 5'-leader removal"/>
    <property type="evidence" value="ECO:0007669"/>
    <property type="project" value="UniProtKB-UniRule"/>
</dbReference>
<dbReference type="Pfam" id="PF00825">
    <property type="entry name" value="Ribonuclease_P"/>
    <property type="match status" value="1"/>
</dbReference>
<protein>
    <recommendedName>
        <fullName evidence="7 8">Ribonuclease P protein component</fullName>
        <shortName evidence="7">RNase P protein</shortName>
        <shortName evidence="7">RNaseP protein</shortName>
        <ecNumber evidence="7 8">3.1.26.5</ecNumber>
    </recommendedName>
    <alternativeName>
        <fullName evidence="7">Protein C5</fullName>
    </alternativeName>
</protein>
<evidence type="ECO:0000256" key="6">
    <source>
        <dbReference type="ARBA" id="ARBA00022884"/>
    </source>
</evidence>
<comment type="catalytic activity">
    <reaction evidence="7">
        <text>Endonucleolytic cleavage of RNA, removing 5'-extranucleotides from tRNA precursor.</text>
        <dbReference type="EC" id="3.1.26.5"/>
    </reaction>
</comment>
<comment type="function">
    <text evidence="1 7">RNaseP catalyzes the removal of the 5'-leader sequence from pre-tRNA to produce the mature 5'-terminus. It can also cleave other RNA substrates such as 4.5S RNA. The protein component plays an auxiliary but essential role in vivo by binding to the 5'-leader sequence and broadening the substrate specificity of the ribozyme.</text>
</comment>
<evidence type="ECO:0000256" key="7">
    <source>
        <dbReference type="HAMAP-Rule" id="MF_00227"/>
    </source>
</evidence>
<dbReference type="InterPro" id="IPR020568">
    <property type="entry name" value="Ribosomal_Su5_D2-typ_SF"/>
</dbReference>
<evidence type="ECO:0000256" key="5">
    <source>
        <dbReference type="ARBA" id="ARBA00022801"/>
    </source>
</evidence>
<keyword evidence="2 7" id="KW-0819">tRNA processing</keyword>
<evidence type="ECO:0000256" key="3">
    <source>
        <dbReference type="ARBA" id="ARBA00022722"/>
    </source>
</evidence>
<comment type="subunit">
    <text evidence="7">Consists of a catalytic RNA component (M1 or rnpB) and a protein subunit.</text>
</comment>